<dbReference type="InterPro" id="IPR011990">
    <property type="entry name" value="TPR-like_helical_dom_sf"/>
</dbReference>
<reference evidence="3 4" key="1">
    <citation type="journal article" date="2022" name="Nat. Plants">
        <title>Genomes of leafy and leafless Platanthera orchids illuminate the evolution of mycoheterotrophy.</title>
        <authorList>
            <person name="Li M.H."/>
            <person name="Liu K.W."/>
            <person name="Li Z."/>
            <person name="Lu H.C."/>
            <person name="Ye Q.L."/>
            <person name="Zhang D."/>
            <person name="Wang J.Y."/>
            <person name="Li Y.F."/>
            <person name="Zhong Z.M."/>
            <person name="Liu X."/>
            <person name="Yu X."/>
            <person name="Liu D.K."/>
            <person name="Tu X.D."/>
            <person name="Liu B."/>
            <person name="Hao Y."/>
            <person name="Liao X.Y."/>
            <person name="Jiang Y.T."/>
            <person name="Sun W.H."/>
            <person name="Chen J."/>
            <person name="Chen Y.Q."/>
            <person name="Ai Y."/>
            <person name="Zhai J.W."/>
            <person name="Wu S.S."/>
            <person name="Zhou Z."/>
            <person name="Hsiao Y.Y."/>
            <person name="Wu W.L."/>
            <person name="Chen Y.Y."/>
            <person name="Lin Y.F."/>
            <person name="Hsu J.L."/>
            <person name="Li C.Y."/>
            <person name="Wang Z.W."/>
            <person name="Zhao X."/>
            <person name="Zhong W.Y."/>
            <person name="Ma X.K."/>
            <person name="Ma L."/>
            <person name="Huang J."/>
            <person name="Chen G.Z."/>
            <person name="Huang M.Z."/>
            <person name="Huang L."/>
            <person name="Peng D.H."/>
            <person name="Luo Y.B."/>
            <person name="Zou S.Q."/>
            <person name="Chen S.P."/>
            <person name="Lan S."/>
            <person name="Tsai W.C."/>
            <person name="Van de Peer Y."/>
            <person name="Liu Z.J."/>
        </authorList>
    </citation>
    <scope>NUCLEOTIDE SEQUENCE [LARGE SCALE GENOMIC DNA]</scope>
    <source>
        <strain evidence="3">Lor288</strain>
    </source>
</reference>
<keyword evidence="1" id="KW-0677">Repeat</keyword>
<feature type="repeat" description="PPR" evidence="2">
    <location>
        <begin position="67"/>
        <end position="101"/>
    </location>
</feature>
<dbReference type="Proteomes" id="UP001412067">
    <property type="component" value="Unassembled WGS sequence"/>
</dbReference>
<gene>
    <name evidence="3" type="primary">PCMP-A2</name>
    <name evidence="3" type="ORF">KSP40_PGU000761</name>
</gene>
<evidence type="ECO:0000256" key="1">
    <source>
        <dbReference type="ARBA" id="ARBA00022737"/>
    </source>
</evidence>
<sequence>MPEKNVVSWTTMVLGYARNGLLTDARVLFDLMPERNVVVWTAMIKAYVDEGAIEDAAELFDRTPQRNLHSWNIMIKGYLRCNRIRGAVDLFESMPRRNAPRISVQAFAVEDDRLTVKSFFKQLPFFSTELVDLLPQNSF</sequence>
<dbReference type="PANTHER" id="PTHR47926">
    <property type="entry name" value="PENTATRICOPEPTIDE REPEAT-CONTAINING PROTEIN"/>
    <property type="match status" value="1"/>
</dbReference>
<evidence type="ECO:0000313" key="3">
    <source>
        <dbReference type="EMBL" id="KAK8943963.1"/>
    </source>
</evidence>
<keyword evidence="4" id="KW-1185">Reference proteome</keyword>
<organism evidence="3 4">
    <name type="scientific">Platanthera guangdongensis</name>
    <dbReference type="NCBI Taxonomy" id="2320717"/>
    <lineage>
        <taxon>Eukaryota</taxon>
        <taxon>Viridiplantae</taxon>
        <taxon>Streptophyta</taxon>
        <taxon>Embryophyta</taxon>
        <taxon>Tracheophyta</taxon>
        <taxon>Spermatophyta</taxon>
        <taxon>Magnoliopsida</taxon>
        <taxon>Liliopsida</taxon>
        <taxon>Asparagales</taxon>
        <taxon>Orchidaceae</taxon>
        <taxon>Orchidoideae</taxon>
        <taxon>Orchideae</taxon>
        <taxon>Orchidinae</taxon>
        <taxon>Platanthera</taxon>
    </lineage>
</organism>
<dbReference type="PROSITE" id="PS51375">
    <property type="entry name" value="PPR"/>
    <property type="match status" value="2"/>
</dbReference>
<dbReference type="InterPro" id="IPR046960">
    <property type="entry name" value="PPR_At4g14850-like_plant"/>
</dbReference>
<dbReference type="Gene3D" id="1.25.40.10">
    <property type="entry name" value="Tetratricopeptide repeat domain"/>
    <property type="match status" value="2"/>
</dbReference>
<protein>
    <submittedName>
        <fullName evidence="3">Pentatricopeptide repeat-containing protein</fullName>
    </submittedName>
</protein>
<dbReference type="InterPro" id="IPR002885">
    <property type="entry name" value="PPR_rpt"/>
</dbReference>
<accession>A0ABR2LLM3</accession>
<dbReference type="Pfam" id="PF13041">
    <property type="entry name" value="PPR_2"/>
    <property type="match status" value="1"/>
</dbReference>
<proteinExistence type="predicted"/>
<evidence type="ECO:0000256" key="2">
    <source>
        <dbReference type="PROSITE-ProRule" id="PRU00708"/>
    </source>
</evidence>
<dbReference type="NCBIfam" id="TIGR00756">
    <property type="entry name" value="PPR"/>
    <property type="match status" value="2"/>
</dbReference>
<dbReference type="Pfam" id="PF01535">
    <property type="entry name" value="PPR"/>
    <property type="match status" value="2"/>
</dbReference>
<evidence type="ECO:0000313" key="4">
    <source>
        <dbReference type="Proteomes" id="UP001412067"/>
    </source>
</evidence>
<comment type="caution">
    <text evidence="3">The sequence shown here is derived from an EMBL/GenBank/DDBJ whole genome shotgun (WGS) entry which is preliminary data.</text>
</comment>
<name>A0ABR2LLM3_9ASPA</name>
<dbReference type="EMBL" id="JBBWWR010000018">
    <property type="protein sequence ID" value="KAK8943963.1"/>
    <property type="molecule type" value="Genomic_DNA"/>
</dbReference>
<feature type="repeat" description="PPR" evidence="2">
    <location>
        <begin position="5"/>
        <end position="39"/>
    </location>
</feature>